<gene>
    <name evidence="5" type="primary">drrA_1</name>
    <name evidence="5" type="ORF">Pla52o_03190</name>
</gene>
<dbReference type="PANTHER" id="PTHR43582:SF5">
    <property type="entry name" value="ABC TRANSPORTER"/>
    <property type="match status" value="1"/>
</dbReference>
<proteinExistence type="predicted"/>
<name>A0A5C6CTV7_9BACT</name>
<protein>
    <submittedName>
        <fullName evidence="5">Daunorubicin/doxorubicin resistance ATP-binding protein DrrA</fullName>
        <ecNumber evidence="5">3.6.3.-</ecNumber>
    </submittedName>
</protein>
<keyword evidence="6" id="KW-1185">Reference proteome</keyword>
<keyword evidence="1" id="KW-0547">Nucleotide-binding</keyword>
<dbReference type="GO" id="GO:0016887">
    <property type="term" value="F:ATP hydrolysis activity"/>
    <property type="evidence" value="ECO:0007669"/>
    <property type="project" value="InterPro"/>
</dbReference>
<dbReference type="OrthoDB" id="9804819at2"/>
<dbReference type="SUPFAM" id="SSF52540">
    <property type="entry name" value="P-loop containing nucleoside triphosphate hydrolases"/>
    <property type="match status" value="1"/>
</dbReference>
<dbReference type="Gene3D" id="3.40.50.300">
    <property type="entry name" value="P-loop containing nucleotide triphosphate hydrolases"/>
    <property type="match status" value="1"/>
</dbReference>
<dbReference type="EMBL" id="SJPT01000001">
    <property type="protein sequence ID" value="TWU26466.1"/>
    <property type="molecule type" value="Genomic_DNA"/>
</dbReference>
<organism evidence="5 6">
    <name type="scientific">Novipirellula galeiformis</name>
    <dbReference type="NCBI Taxonomy" id="2528004"/>
    <lineage>
        <taxon>Bacteria</taxon>
        <taxon>Pseudomonadati</taxon>
        <taxon>Planctomycetota</taxon>
        <taxon>Planctomycetia</taxon>
        <taxon>Pirellulales</taxon>
        <taxon>Pirellulaceae</taxon>
        <taxon>Novipirellula</taxon>
    </lineage>
</organism>
<dbReference type="InterPro" id="IPR003439">
    <property type="entry name" value="ABC_transporter-like_ATP-bd"/>
</dbReference>
<dbReference type="InterPro" id="IPR003593">
    <property type="entry name" value="AAA+_ATPase"/>
</dbReference>
<feature type="region of interest" description="Disordered" evidence="3">
    <location>
        <begin position="1"/>
        <end position="21"/>
    </location>
</feature>
<evidence type="ECO:0000256" key="3">
    <source>
        <dbReference type="SAM" id="MobiDB-lite"/>
    </source>
</evidence>
<comment type="caution">
    <text evidence="5">The sequence shown here is derived from an EMBL/GenBank/DDBJ whole genome shotgun (WGS) entry which is preliminary data.</text>
</comment>
<evidence type="ECO:0000313" key="6">
    <source>
        <dbReference type="Proteomes" id="UP000316304"/>
    </source>
</evidence>
<dbReference type="PROSITE" id="PS50893">
    <property type="entry name" value="ABC_TRANSPORTER_2"/>
    <property type="match status" value="1"/>
</dbReference>
<evidence type="ECO:0000256" key="2">
    <source>
        <dbReference type="ARBA" id="ARBA00022840"/>
    </source>
</evidence>
<dbReference type="Pfam" id="PF00005">
    <property type="entry name" value="ABC_tran"/>
    <property type="match status" value="1"/>
</dbReference>
<dbReference type="AlphaFoldDB" id="A0A5C6CTV7"/>
<dbReference type="InterPro" id="IPR027417">
    <property type="entry name" value="P-loop_NTPase"/>
</dbReference>
<dbReference type="SMART" id="SM00382">
    <property type="entry name" value="AAA"/>
    <property type="match status" value="1"/>
</dbReference>
<dbReference type="GO" id="GO:0005524">
    <property type="term" value="F:ATP binding"/>
    <property type="evidence" value="ECO:0007669"/>
    <property type="project" value="UniProtKB-KW"/>
</dbReference>
<evidence type="ECO:0000259" key="4">
    <source>
        <dbReference type="PROSITE" id="PS50893"/>
    </source>
</evidence>
<dbReference type="Proteomes" id="UP000316304">
    <property type="component" value="Unassembled WGS sequence"/>
</dbReference>
<feature type="domain" description="ABC transporter" evidence="4">
    <location>
        <begin position="29"/>
        <end position="258"/>
    </location>
</feature>
<sequence length="328" mass="35849">MNQSTLSLTENPVPSSDPNRSPICVATQVRHAYDTKSGETTWALQGIDLTTHAGEIFALLGPNGSGKTTLFRLLCTLLPIQHGTIRIGGIDSRTNPLAVRRQIGIVFQSPSLDNKLTVDENIACQGALYGITGRELNVRRDALLEQLNLTDRRRDYCEKLSGGLKRRVELVKGMLHQPRLLLLDEPSTGLDPGARLDLWKAIRTMSDEGTSVLMTTHLLEEADKADRVAIMHEGQKIVEGAPYQLRRDLGDGVITIETSEPQAAASLLSKNLNLDSQPIGNQLRLQSDTPAPLVPLISEQLGDLAESISIGRPSLEDVFIAKTGHQFQ</sequence>
<keyword evidence="2 5" id="KW-0067">ATP-binding</keyword>
<keyword evidence="5" id="KW-0378">Hydrolase</keyword>
<evidence type="ECO:0000256" key="1">
    <source>
        <dbReference type="ARBA" id="ARBA00022741"/>
    </source>
</evidence>
<evidence type="ECO:0000313" key="5">
    <source>
        <dbReference type="EMBL" id="TWU26466.1"/>
    </source>
</evidence>
<reference evidence="5 6" key="1">
    <citation type="submission" date="2019-02" db="EMBL/GenBank/DDBJ databases">
        <title>Deep-cultivation of Planctomycetes and their phenomic and genomic characterization uncovers novel biology.</title>
        <authorList>
            <person name="Wiegand S."/>
            <person name="Jogler M."/>
            <person name="Boedeker C."/>
            <person name="Pinto D."/>
            <person name="Vollmers J."/>
            <person name="Rivas-Marin E."/>
            <person name="Kohn T."/>
            <person name="Peeters S.H."/>
            <person name="Heuer A."/>
            <person name="Rast P."/>
            <person name="Oberbeckmann S."/>
            <person name="Bunk B."/>
            <person name="Jeske O."/>
            <person name="Meyerdierks A."/>
            <person name="Storesund J.E."/>
            <person name="Kallscheuer N."/>
            <person name="Luecker S."/>
            <person name="Lage O.M."/>
            <person name="Pohl T."/>
            <person name="Merkel B.J."/>
            <person name="Hornburger P."/>
            <person name="Mueller R.-W."/>
            <person name="Bruemmer F."/>
            <person name="Labrenz M."/>
            <person name="Spormann A.M."/>
            <person name="Op Den Camp H."/>
            <person name="Overmann J."/>
            <person name="Amann R."/>
            <person name="Jetten M.S.M."/>
            <person name="Mascher T."/>
            <person name="Medema M.H."/>
            <person name="Devos D.P."/>
            <person name="Kaster A.-K."/>
            <person name="Ovreas L."/>
            <person name="Rohde M."/>
            <person name="Galperin M.Y."/>
            <person name="Jogler C."/>
        </authorList>
    </citation>
    <scope>NUCLEOTIDE SEQUENCE [LARGE SCALE GENOMIC DNA]</scope>
    <source>
        <strain evidence="5 6">Pla52o</strain>
    </source>
</reference>
<feature type="compositionally biased region" description="Polar residues" evidence="3">
    <location>
        <begin position="1"/>
        <end position="19"/>
    </location>
</feature>
<dbReference type="RefSeq" id="WP_146592820.1">
    <property type="nucleotide sequence ID" value="NZ_SJPT01000001.1"/>
</dbReference>
<accession>A0A5C6CTV7</accession>
<dbReference type="EC" id="3.6.3.-" evidence="5"/>
<dbReference type="PANTHER" id="PTHR43582">
    <property type="entry name" value="LINEARMYCIN RESISTANCE ATP-BINDING PROTEIN LNRL"/>
    <property type="match status" value="1"/>
</dbReference>